<evidence type="ECO:0000259" key="10">
    <source>
        <dbReference type="PROSITE" id="PS51186"/>
    </source>
</evidence>
<dbReference type="PROSITE" id="PS51186">
    <property type="entry name" value="GNAT"/>
    <property type="match status" value="1"/>
</dbReference>
<dbReference type="EC" id="2.3.1.193" evidence="9"/>
<evidence type="ECO:0000256" key="6">
    <source>
        <dbReference type="ARBA" id="ARBA00022840"/>
    </source>
</evidence>
<keyword evidence="3 9" id="KW-0808">Transferase</keyword>
<keyword evidence="13" id="KW-1185">Reference proteome</keyword>
<gene>
    <name evidence="9" type="primary">tmcA</name>
    <name evidence="12" type="ORF">LNL84_12205</name>
</gene>
<dbReference type="Pfam" id="PF08351">
    <property type="entry name" value="TmcA_N"/>
    <property type="match status" value="1"/>
</dbReference>
<dbReference type="Pfam" id="PF05127">
    <property type="entry name" value="NAT10_TcmA_helicase"/>
    <property type="match status" value="1"/>
</dbReference>
<dbReference type="InterPro" id="IPR014001">
    <property type="entry name" value="Helicase_ATP-bd"/>
</dbReference>
<feature type="binding site" evidence="9">
    <location>
        <position position="334"/>
    </location>
    <ligand>
        <name>ATP</name>
        <dbReference type="ChEBI" id="CHEBI:30616"/>
    </ligand>
</feature>
<dbReference type="Gene3D" id="3.40.630.30">
    <property type="match status" value="1"/>
</dbReference>
<dbReference type="EMBL" id="JAJNNZ010000009">
    <property type="protein sequence ID" value="MCJ2377595.1"/>
    <property type="molecule type" value="Genomic_DNA"/>
</dbReference>
<dbReference type="Gene3D" id="3.40.50.300">
    <property type="entry name" value="P-loop containing nucleotide triphosphate hydrolases"/>
    <property type="match status" value="1"/>
</dbReference>
<dbReference type="Gene3D" id="3.40.50.11040">
    <property type="match status" value="1"/>
</dbReference>
<dbReference type="InterPro" id="IPR013562">
    <property type="entry name" value="TmcA/NAT10_N"/>
</dbReference>
<dbReference type="InterPro" id="IPR016181">
    <property type="entry name" value="Acyl_CoA_acyltransferase"/>
</dbReference>
<protein>
    <recommendedName>
        <fullName evidence="9">tRNA(Met) cytidine acetyltransferase TmcA</fullName>
        <ecNumber evidence="9">2.3.1.193</ecNumber>
    </recommendedName>
</protein>
<keyword evidence="1 9" id="KW-0963">Cytoplasm</keyword>
<comment type="function">
    <text evidence="9">Catalyzes the formation of N(4)-acetylcytidine (ac(4)C) at the wobble position of tRNA(Met), by using acetyl-CoA as an acetyl donor and ATP (or GTP).</text>
</comment>
<feature type="domain" description="N-acetyltransferase" evidence="10">
    <location>
        <begin position="376"/>
        <end position="557"/>
    </location>
</feature>
<feature type="binding site" evidence="9">
    <location>
        <position position="520"/>
    </location>
    <ligand>
        <name>acetyl-CoA</name>
        <dbReference type="ChEBI" id="CHEBI:57288"/>
    </ligand>
</feature>
<keyword evidence="8 9" id="KW-0012">Acyltransferase</keyword>
<dbReference type="GO" id="GO:1904812">
    <property type="term" value="P:rRNA acetylation involved in maturation of SSU-rRNA"/>
    <property type="evidence" value="ECO:0007669"/>
    <property type="project" value="TreeGrafter"/>
</dbReference>
<evidence type="ECO:0000256" key="5">
    <source>
        <dbReference type="ARBA" id="ARBA00022741"/>
    </source>
</evidence>
<reference evidence="12" key="1">
    <citation type="submission" date="2021-11" db="EMBL/GenBank/DDBJ databases">
        <title>Vibrio ZSDE26 sp. nov. and Vibrio ZSDZ34 sp. nov., isolated from coastal seawater in Qingdao.</title>
        <authorList>
            <person name="Zhang P."/>
        </authorList>
    </citation>
    <scope>NUCLEOTIDE SEQUENCE</scope>
    <source>
        <strain evidence="12">ZSDZ34</strain>
    </source>
</reference>
<dbReference type="AlphaFoldDB" id="A0A9X1WFP3"/>
<keyword evidence="4 9" id="KW-0819">tRNA processing</keyword>
<comment type="caution">
    <text evidence="12">The sequence shown here is derived from an EMBL/GenBank/DDBJ whole genome shotgun (WGS) entry which is preliminary data.</text>
</comment>
<dbReference type="InterPro" id="IPR000182">
    <property type="entry name" value="GNAT_dom"/>
</dbReference>
<dbReference type="GO" id="GO:0005737">
    <property type="term" value="C:cytoplasm"/>
    <property type="evidence" value="ECO:0007669"/>
    <property type="project" value="UniProtKB-SubCell"/>
</dbReference>
<dbReference type="RefSeq" id="WP_244357750.1">
    <property type="nucleotide sequence ID" value="NZ_JAJNNZ010000009.1"/>
</dbReference>
<keyword evidence="6 9" id="KW-0067">ATP-binding</keyword>
<dbReference type="SUPFAM" id="SSF55729">
    <property type="entry name" value="Acyl-CoA N-acyltransferases (Nat)"/>
    <property type="match status" value="1"/>
</dbReference>
<feature type="domain" description="Helicase ATP-binding" evidence="11">
    <location>
        <begin position="174"/>
        <end position="317"/>
    </location>
</feature>
<evidence type="ECO:0000256" key="7">
    <source>
        <dbReference type="ARBA" id="ARBA00022884"/>
    </source>
</evidence>
<evidence type="ECO:0000256" key="9">
    <source>
        <dbReference type="HAMAP-Rule" id="MF_01886"/>
    </source>
</evidence>
<evidence type="ECO:0000256" key="8">
    <source>
        <dbReference type="ARBA" id="ARBA00023315"/>
    </source>
</evidence>
<proteinExistence type="inferred from homology"/>
<dbReference type="InterPro" id="IPR032672">
    <property type="entry name" value="TmcA/NAT10/Kre33"/>
</dbReference>
<comment type="catalytic activity">
    <reaction evidence="9">
        <text>cytidine(34) in elongator tRNA(Met) + acetyl-CoA + ATP + H2O = N(4)-acetylcytidine(34) in elongator tRNA(Met) + ADP + phosphate + CoA + H(+)</text>
        <dbReference type="Rhea" id="RHEA:43788"/>
        <dbReference type="Rhea" id="RHEA-COMP:10693"/>
        <dbReference type="Rhea" id="RHEA-COMP:10694"/>
        <dbReference type="ChEBI" id="CHEBI:15377"/>
        <dbReference type="ChEBI" id="CHEBI:15378"/>
        <dbReference type="ChEBI" id="CHEBI:30616"/>
        <dbReference type="ChEBI" id="CHEBI:43474"/>
        <dbReference type="ChEBI" id="CHEBI:57287"/>
        <dbReference type="ChEBI" id="CHEBI:57288"/>
        <dbReference type="ChEBI" id="CHEBI:74900"/>
        <dbReference type="ChEBI" id="CHEBI:82748"/>
        <dbReference type="ChEBI" id="CHEBI:456216"/>
        <dbReference type="EC" id="2.3.1.193"/>
    </reaction>
</comment>
<keyword evidence="7 9" id="KW-0694">RNA-binding</keyword>
<evidence type="ECO:0000256" key="1">
    <source>
        <dbReference type="ARBA" id="ARBA00022490"/>
    </source>
</evidence>
<evidence type="ECO:0000256" key="2">
    <source>
        <dbReference type="ARBA" id="ARBA00022555"/>
    </source>
</evidence>
<sequence>MKQNIEHHIEQLLLVKRKAEKHFCRIPVVLKGDDSWINSLLNRYVSCLDERAIIVKIGGESFDRISALPIGKGKQLLGSECDVLIYDMRSGFDANCFNSAVGTIKGGGALIALQPNSSNLNHWLQRQIEILPTLLSSSKSIANLTMLSELPPSYSDSEDLYGEQTQAVALIKRVLYGHRKRPLVLSADRGRGKSSALGIAAAGLISERACQIIVSAPARSTVEPLFQHCYRLLGDSITHSSRNKLCSQSGSVRYISADELMRDQVECDLLLIDEAAAIPVPMLKNLISRYHRVVLSSTVHGYEGCGRGFSLKFVPWLRDVRAGMKEFLMSQPIRWAKSDPLETWCRNTFLLASELSSVDNISKSHSRAVLFEAFQKEHMSANSDTLSKAFALLVNAHYQTSPNDLMQIIDNPNVTLYVARVDKEIVGSVLVNKEGQLALDIVSNIQLGKRRPKGHLVPSDLANHLGVAQAATQSCARVMRMAVHPKLQNCGFGSAMLSKLENLLKGKVDYLATSFGATKELLLFWDKANYLPLRLGFSVDQASGTHSVIFVRALSNDSRQWVTEGIVTATKIFQSQFMVSARKVSPDVANVLFHLISKAKSHCAVDMTPLLKRYADGGNSLETIRPFLVDLMDAGDIEDEHSDLLAAIGLLGWSLPECADYFGIKGKKAVEAKLRREVSDLLVRLQCKSNGISNQVD</sequence>
<dbReference type="Pfam" id="PF13718">
    <property type="entry name" value="GNAT_acetyltr_2"/>
    <property type="match status" value="1"/>
</dbReference>
<dbReference type="GO" id="GO:0000049">
    <property type="term" value="F:tRNA binding"/>
    <property type="evidence" value="ECO:0007669"/>
    <property type="project" value="UniProtKB-UniRule"/>
</dbReference>
<dbReference type="GO" id="GO:1990883">
    <property type="term" value="F:18S rRNA cytidine N-acetyltransferase activity"/>
    <property type="evidence" value="ECO:0007669"/>
    <property type="project" value="TreeGrafter"/>
</dbReference>
<accession>A0A9X1WFP3</accession>
<evidence type="ECO:0000256" key="4">
    <source>
        <dbReference type="ARBA" id="ARBA00022694"/>
    </source>
</evidence>
<dbReference type="HAMAP" id="MF_01886">
    <property type="entry name" value="tRNA_acetyltr_TmcA"/>
    <property type="match status" value="1"/>
</dbReference>
<dbReference type="PANTHER" id="PTHR10925:SF5">
    <property type="entry name" value="RNA CYTIDINE ACETYLTRANSFERASE"/>
    <property type="match status" value="1"/>
</dbReference>
<dbReference type="Proteomes" id="UP001139488">
    <property type="component" value="Unassembled WGS sequence"/>
</dbReference>
<evidence type="ECO:0000259" key="11">
    <source>
        <dbReference type="PROSITE" id="PS51192"/>
    </source>
</evidence>
<comment type="similarity">
    <text evidence="9">Belongs to the TmcA family.</text>
</comment>
<keyword evidence="2 9" id="KW-0820">tRNA-binding</keyword>
<dbReference type="InterPro" id="IPR007807">
    <property type="entry name" value="TcmA/NAT10_helicase"/>
</dbReference>
<keyword evidence="5 9" id="KW-0547">Nucleotide-binding</keyword>
<dbReference type="GO" id="GO:0005524">
    <property type="term" value="F:ATP binding"/>
    <property type="evidence" value="ECO:0007669"/>
    <property type="project" value="UniProtKB-UniRule"/>
</dbReference>
<dbReference type="PROSITE" id="PS51192">
    <property type="entry name" value="HELICASE_ATP_BIND_1"/>
    <property type="match status" value="1"/>
</dbReference>
<dbReference type="GO" id="GO:0051392">
    <property type="term" value="F:tRNA cytidine N4-acetyltransferase activity"/>
    <property type="evidence" value="ECO:0007669"/>
    <property type="project" value="UniProtKB-UniRule"/>
</dbReference>
<evidence type="ECO:0000313" key="13">
    <source>
        <dbReference type="Proteomes" id="UP001139488"/>
    </source>
</evidence>
<comment type="subcellular location">
    <subcellularLocation>
        <location evidence="9">Cytoplasm</location>
    </subcellularLocation>
</comment>
<feature type="binding site" evidence="9">
    <location>
        <position position="164"/>
    </location>
    <ligand>
        <name>ATP</name>
        <dbReference type="ChEBI" id="CHEBI:30616"/>
    </ligand>
</feature>
<evidence type="ECO:0000313" key="12">
    <source>
        <dbReference type="EMBL" id="MCJ2377595.1"/>
    </source>
</evidence>
<comment type="caution">
    <text evidence="9">Lacks conserved residue(s) required for the propagation of feature annotation.</text>
</comment>
<dbReference type="InterPro" id="IPR027417">
    <property type="entry name" value="P-loop_NTPase"/>
</dbReference>
<evidence type="ECO:0000256" key="3">
    <source>
        <dbReference type="ARBA" id="ARBA00022679"/>
    </source>
</evidence>
<dbReference type="GO" id="GO:0051391">
    <property type="term" value="P:tRNA acetylation"/>
    <property type="evidence" value="ECO:0007669"/>
    <property type="project" value="UniProtKB-UniRule"/>
</dbReference>
<dbReference type="GO" id="GO:0002101">
    <property type="term" value="P:tRNA wobble cytosine modification"/>
    <property type="evidence" value="ECO:0007669"/>
    <property type="project" value="UniProtKB-UniRule"/>
</dbReference>
<dbReference type="InterPro" id="IPR024914">
    <property type="entry name" value="tRNA_acetyltr_TmcA"/>
</dbReference>
<name>A0A9X1WFP3_9VIBR</name>
<dbReference type="SUPFAM" id="SSF52540">
    <property type="entry name" value="P-loop containing nucleoside triphosphate hydrolases"/>
    <property type="match status" value="1"/>
</dbReference>
<dbReference type="PANTHER" id="PTHR10925">
    <property type="entry name" value="N-ACETYLTRANSFERASE 10"/>
    <property type="match status" value="1"/>
</dbReference>
<organism evidence="12 13">
    <name type="scientific">Vibrio gelatinilyticus</name>
    <dbReference type="NCBI Taxonomy" id="2893468"/>
    <lineage>
        <taxon>Bacteria</taxon>
        <taxon>Pseudomonadati</taxon>
        <taxon>Pseudomonadota</taxon>
        <taxon>Gammaproteobacteria</taxon>
        <taxon>Vibrionales</taxon>
        <taxon>Vibrionaceae</taxon>
        <taxon>Vibrio</taxon>
    </lineage>
</organism>